<comment type="caution">
    <text evidence="2">The sequence shown here is derived from an EMBL/GenBank/DDBJ whole genome shotgun (WGS) entry which is preliminary data.</text>
</comment>
<evidence type="ECO:0000313" key="3">
    <source>
        <dbReference type="Proteomes" id="UP000462362"/>
    </source>
</evidence>
<evidence type="ECO:0000256" key="1">
    <source>
        <dbReference type="ARBA" id="ARBA00022553"/>
    </source>
</evidence>
<dbReference type="PANTHER" id="PTHR44591">
    <property type="entry name" value="STRESS RESPONSE REGULATOR PROTEIN 1"/>
    <property type="match status" value="1"/>
</dbReference>
<proteinExistence type="predicted"/>
<dbReference type="InterPro" id="IPR050595">
    <property type="entry name" value="Bact_response_regulator"/>
</dbReference>
<dbReference type="EMBL" id="WNCL01000023">
    <property type="protein sequence ID" value="MTU43608.1"/>
    <property type="molecule type" value="Genomic_DNA"/>
</dbReference>
<keyword evidence="1" id="KW-0597">Phosphoprotein</keyword>
<gene>
    <name evidence="2" type="ORF">GMD42_08215</name>
</gene>
<reference evidence="2 3" key="1">
    <citation type="journal article" date="2019" name="Nat. Med.">
        <title>A library of human gut bacterial isolates paired with longitudinal multiomics data enables mechanistic microbiome research.</title>
        <authorList>
            <person name="Poyet M."/>
            <person name="Groussin M."/>
            <person name="Gibbons S.M."/>
            <person name="Avila-Pacheco J."/>
            <person name="Jiang X."/>
            <person name="Kearney S.M."/>
            <person name="Perrotta A.R."/>
            <person name="Berdy B."/>
            <person name="Zhao S."/>
            <person name="Lieberman T.D."/>
            <person name="Swanson P.K."/>
            <person name="Smith M."/>
            <person name="Roesemann S."/>
            <person name="Alexander J.E."/>
            <person name="Rich S.A."/>
            <person name="Livny J."/>
            <person name="Vlamakis H."/>
            <person name="Clish C."/>
            <person name="Bullock K."/>
            <person name="Deik A."/>
            <person name="Scott J."/>
            <person name="Pierce K.A."/>
            <person name="Xavier R.J."/>
            <person name="Alm E.J."/>
        </authorList>
    </citation>
    <scope>NUCLEOTIDE SEQUENCE [LARGE SCALE GENOMIC DNA]</scope>
    <source>
        <strain evidence="2 3">BIOML-A2</strain>
    </source>
</reference>
<organism evidence="2 3">
    <name type="scientific">Parasutterella excrementihominis</name>
    <dbReference type="NCBI Taxonomy" id="487175"/>
    <lineage>
        <taxon>Bacteria</taxon>
        <taxon>Pseudomonadati</taxon>
        <taxon>Pseudomonadota</taxon>
        <taxon>Betaproteobacteria</taxon>
        <taxon>Burkholderiales</taxon>
        <taxon>Sutterellaceae</taxon>
        <taxon>Parasutterella</taxon>
    </lineage>
</organism>
<sequence>MGQAKNTILIVDDVELNRDVLSIMFSQRHEIEFAESGPEALDILRKKKEDICAILLDYVMPEMDGLTFLEEAIKEGLVESIPVFLITASLEHDVVHRAYSLGVADYIQRPISPYIAQRRIENIIDLFKTRAAYKKLLEINRTLLERLSEVDDSITDVRNP</sequence>
<protein>
    <submittedName>
        <fullName evidence="2">Response regulator</fullName>
    </submittedName>
</protein>
<dbReference type="Pfam" id="PF00072">
    <property type="entry name" value="Response_reg"/>
    <property type="match status" value="1"/>
</dbReference>
<dbReference type="Proteomes" id="UP000462362">
    <property type="component" value="Unassembled WGS sequence"/>
</dbReference>
<dbReference type="GeneID" id="43348753"/>
<dbReference type="RefSeq" id="WP_008864165.1">
    <property type="nucleotide sequence ID" value="NZ_CAKVUT010000028.1"/>
</dbReference>
<accession>A0A6I3S1W5</accession>
<dbReference type="InterPro" id="IPR001789">
    <property type="entry name" value="Sig_transdc_resp-reg_receiver"/>
</dbReference>
<dbReference type="PANTHER" id="PTHR44591:SF3">
    <property type="entry name" value="RESPONSE REGULATORY DOMAIN-CONTAINING PROTEIN"/>
    <property type="match status" value="1"/>
</dbReference>
<name>A0A6I3S1W5_9BURK</name>
<dbReference type="Gene3D" id="3.40.50.2300">
    <property type="match status" value="1"/>
</dbReference>
<dbReference type="AlphaFoldDB" id="A0A6I3S1W5"/>
<evidence type="ECO:0000313" key="2">
    <source>
        <dbReference type="EMBL" id="MTU43608.1"/>
    </source>
</evidence>
<dbReference type="SMART" id="SM00448">
    <property type="entry name" value="REC"/>
    <property type="match status" value="1"/>
</dbReference>
<dbReference type="InterPro" id="IPR011006">
    <property type="entry name" value="CheY-like_superfamily"/>
</dbReference>
<dbReference type="SUPFAM" id="SSF52172">
    <property type="entry name" value="CheY-like"/>
    <property type="match status" value="1"/>
</dbReference>
<dbReference type="GO" id="GO:0000160">
    <property type="term" value="P:phosphorelay signal transduction system"/>
    <property type="evidence" value="ECO:0007669"/>
    <property type="project" value="InterPro"/>
</dbReference>
<dbReference type="PROSITE" id="PS50110">
    <property type="entry name" value="RESPONSE_REGULATORY"/>
    <property type="match status" value="1"/>
</dbReference>